<organism evidence="1 2">
    <name type="scientific">Pelagibaculum spongiae</name>
    <dbReference type="NCBI Taxonomy" id="2080658"/>
    <lineage>
        <taxon>Bacteria</taxon>
        <taxon>Pseudomonadati</taxon>
        <taxon>Pseudomonadota</taxon>
        <taxon>Gammaproteobacteria</taxon>
        <taxon>Oceanospirillales</taxon>
        <taxon>Pelagibaculum</taxon>
    </lineage>
</organism>
<comment type="caution">
    <text evidence="1">The sequence shown here is derived from an EMBL/GenBank/DDBJ whole genome shotgun (WGS) entry which is preliminary data.</text>
</comment>
<protein>
    <submittedName>
        <fullName evidence="1">Uncharacterized protein</fullName>
    </submittedName>
</protein>
<dbReference type="RefSeq" id="WP_133245465.1">
    <property type="nucleotide sequence ID" value="NZ_CAWNYD010000001.1"/>
</dbReference>
<evidence type="ECO:0000313" key="2">
    <source>
        <dbReference type="Proteomes" id="UP000244906"/>
    </source>
</evidence>
<evidence type="ECO:0000313" key="1">
    <source>
        <dbReference type="EMBL" id="PVZ72314.1"/>
    </source>
</evidence>
<accession>A0A2V1GZ38</accession>
<dbReference type="AlphaFoldDB" id="A0A2V1GZ38"/>
<keyword evidence="2" id="KW-1185">Reference proteome</keyword>
<gene>
    <name evidence="1" type="ORF">DC094_04720</name>
</gene>
<dbReference type="OrthoDB" id="9153660at2"/>
<sequence>MFSQLDHTHFEELHSLCQLILSRFPVSEHFFLGIGRSPAPVIAAIQHISGKDNATLMPISFQGYTSSSFNPHMHWKKSVCLYQKFCCYIPPDKKIVILDWAASGSSLAMAISLMQSFLAASEFIGLALAKESAHEKIESNIRITGAICSLCCISPKNSSILFDSIENGILKRKLELYPTSSFGLIGAGYKAVADLEVDPSHNWKIYQLLLAQKMNRLSPINSAADSFFTCHNLTPGVYYE</sequence>
<dbReference type="EMBL" id="QDDL01000001">
    <property type="protein sequence ID" value="PVZ72314.1"/>
    <property type="molecule type" value="Genomic_DNA"/>
</dbReference>
<proteinExistence type="predicted"/>
<name>A0A2V1GZ38_9GAMM</name>
<reference evidence="1 2" key="1">
    <citation type="submission" date="2018-04" db="EMBL/GenBank/DDBJ databases">
        <title>Thalassorhabdus spongiae gen. nov., sp. nov., isolated from a marine sponge in South-West Iceland.</title>
        <authorList>
            <person name="Knobloch S."/>
            <person name="Daussin A."/>
            <person name="Johannsson R."/>
            <person name="Marteinsson V.T."/>
        </authorList>
    </citation>
    <scope>NUCLEOTIDE SEQUENCE [LARGE SCALE GENOMIC DNA]</scope>
    <source>
        <strain evidence="1 2">Hp12</strain>
    </source>
</reference>
<dbReference type="Proteomes" id="UP000244906">
    <property type="component" value="Unassembled WGS sequence"/>
</dbReference>